<comment type="caution">
    <text evidence="1">The sequence shown here is derived from an EMBL/GenBank/DDBJ whole genome shotgun (WGS) entry which is preliminary data.</text>
</comment>
<dbReference type="Proteomes" id="UP000006729">
    <property type="component" value="Chromosome 17"/>
</dbReference>
<gene>
    <name evidence="1" type="ORF">POPTR_017G015167v4</name>
</gene>
<keyword evidence="2" id="KW-1185">Reference proteome</keyword>
<protein>
    <submittedName>
        <fullName evidence="1">Uncharacterized protein</fullName>
    </submittedName>
</protein>
<evidence type="ECO:0000313" key="2">
    <source>
        <dbReference type="Proteomes" id="UP000006729"/>
    </source>
</evidence>
<evidence type="ECO:0000313" key="1">
    <source>
        <dbReference type="EMBL" id="KAI9378968.1"/>
    </source>
</evidence>
<sequence length="95" mass="10720">MEFSHHEPAYRGGCGLALLAALVAELRDCCASQERNVQGDECSGRWKQNPEKTKLRADESTRICCDFAAFVEAELMYSVETLMMDSSRRRRQNSG</sequence>
<name>A0ACC0RPD9_POPTR</name>
<organism evidence="1 2">
    <name type="scientific">Populus trichocarpa</name>
    <name type="common">Western balsam poplar</name>
    <name type="synonym">Populus balsamifera subsp. trichocarpa</name>
    <dbReference type="NCBI Taxonomy" id="3694"/>
    <lineage>
        <taxon>Eukaryota</taxon>
        <taxon>Viridiplantae</taxon>
        <taxon>Streptophyta</taxon>
        <taxon>Embryophyta</taxon>
        <taxon>Tracheophyta</taxon>
        <taxon>Spermatophyta</taxon>
        <taxon>Magnoliopsida</taxon>
        <taxon>eudicotyledons</taxon>
        <taxon>Gunneridae</taxon>
        <taxon>Pentapetalae</taxon>
        <taxon>rosids</taxon>
        <taxon>fabids</taxon>
        <taxon>Malpighiales</taxon>
        <taxon>Salicaceae</taxon>
        <taxon>Saliceae</taxon>
        <taxon>Populus</taxon>
    </lineage>
</organism>
<accession>A0ACC0RPD9</accession>
<reference evidence="1 2" key="1">
    <citation type="journal article" date="2006" name="Science">
        <title>The genome of black cottonwood, Populus trichocarpa (Torr. &amp; Gray).</title>
        <authorList>
            <person name="Tuskan G.A."/>
            <person name="Difazio S."/>
            <person name="Jansson S."/>
            <person name="Bohlmann J."/>
            <person name="Grigoriev I."/>
            <person name="Hellsten U."/>
            <person name="Putnam N."/>
            <person name="Ralph S."/>
            <person name="Rombauts S."/>
            <person name="Salamov A."/>
            <person name="Schein J."/>
            <person name="Sterck L."/>
            <person name="Aerts A."/>
            <person name="Bhalerao R.R."/>
            <person name="Bhalerao R.P."/>
            <person name="Blaudez D."/>
            <person name="Boerjan W."/>
            <person name="Brun A."/>
            <person name="Brunner A."/>
            <person name="Busov V."/>
            <person name="Campbell M."/>
            <person name="Carlson J."/>
            <person name="Chalot M."/>
            <person name="Chapman J."/>
            <person name="Chen G.L."/>
            <person name="Cooper D."/>
            <person name="Coutinho P.M."/>
            <person name="Couturier J."/>
            <person name="Covert S."/>
            <person name="Cronk Q."/>
            <person name="Cunningham R."/>
            <person name="Davis J."/>
            <person name="Degroeve S."/>
            <person name="Dejardin A."/>
            <person name="Depamphilis C."/>
            <person name="Detter J."/>
            <person name="Dirks B."/>
            <person name="Dubchak I."/>
            <person name="Duplessis S."/>
            <person name="Ehlting J."/>
            <person name="Ellis B."/>
            <person name="Gendler K."/>
            <person name="Goodstein D."/>
            <person name="Gribskov M."/>
            <person name="Grimwood J."/>
            <person name="Groover A."/>
            <person name="Gunter L."/>
            <person name="Hamberger B."/>
            <person name="Heinze B."/>
            <person name="Helariutta Y."/>
            <person name="Henrissat B."/>
            <person name="Holligan D."/>
            <person name="Holt R."/>
            <person name="Huang W."/>
            <person name="Islam-Faridi N."/>
            <person name="Jones S."/>
            <person name="Jones-Rhoades M."/>
            <person name="Jorgensen R."/>
            <person name="Joshi C."/>
            <person name="Kangasjarvi J."/>
            <person name="Karlsson J."/>
            <person name="Kelleher C."/>
            <person name="Kirkpatrick R."/>
            <person name="Kirst M."/>
            <person name="Kohler A."/>
            <person name="Kalluri U."/>
            <person name="Larimer F."/>
            <person name="Leebens-Mack J."/>
            <person name="Leple J.C."/>
            <person name="Locascio P."/>
            <person name="Lou Y."/>
            <person name="Lucas S."/>
            <person name="Martin F."/>
            <person name="Montanini B."/>
            <person name="Napoli C."/>
            <person name="Nelson D.R."/>
            <person name="Nelson C."/>
            <person name="Nieminen K."/>
            <person name="Nilsson O."/>
            <person name="Pereda V."/>
            <person name="Peter G."/>
            <person name="Philippe R."/>
            <person name="Pilate G."/>
            <person name="Poliakov A."/>
            <person name="Razumovskaya J."/>
            <person name="Richardson P."/>
            <person name="Rinaldi C."/>
            <person name="Ritland K."/>
            <person name="Rouze P."/>
            <person name="Ryaboy D."/>
            <person name="Schmutz J."/>
            <person name="Schrader J."/>
            <person name="Segerman B."/>
            <person name="Shin H."/>
            <person name="Siddiqui A."/>
            <person name="Sterky F."/>
            <person name="Terry A."/>
            <person name="Tsai C.J."/>
            <person name="Uberbacher E."/>
            <person name="Unneberg P."/>
            <person name="Vahala J."/>
            <person name="Wall K."/>
            <person name="Wessler S."/>
            <person name="Yang G."/>
            <person name="Yin T."/>
            <person name="Douglas C."/>
            <person name="Marra M."/>
            <person name="Sandberg G."/>
            <person name="Van de Peer Y."/>
            <person name="Rokhsar D."/>
        </authorList>
    </citation>
    <scope>NUCLEOTIDE SEQUENCE [LARGE SCALE GENOMIC DNA]</scope>
    <source>
        <strain evidence="2">cv. Nisqually</strain>
    </source>
</reference>
<proteinExistence type="predicted"/>
<dbReference type="EMBL" id="CM009306">
    <property type="protein sequence ID" value="KAI9378968.1"/>
    <property type="molecule type" value="Genomic_DNA"/>
</dbReference>